<dbReference type="InterPro" id="IPR050109">
    <property type="entry name" value="HTH-type_TetR-like_transc_reg"/>
</dbReference>
<dbReference type="RefSeq" id="WP_021236536.1">
    <property type="nucleotide sequence ID" value="NZ_ATHO01000007.1"/>
</dbReference>
<evidence type="ECO:0000256" key="3">
    <source>
        <dbReference type="ARBA" id="ARBA00023163"/>
    </source>
</evidence>
<dbReference type="PANTHER" id="PTHR30055:SF234">
    <property type="entry name" value="HTH-TYPE TRANSCRIPTIONAL REGULATOR BETI"/>
    <property type="match status" value="1"/>
</dbReference>
<dbReference type="Proteomes" id="UP000015525">
    <property type="component" value="Unassembled WGS sequence"/>
</dbReference>
<proteinExistence type="predicted"/>
<keyword evidence="8" id="KW-1185">Reference proteome</keyword>
<dbReference type="Gene3D" id="1.10.357.10">
    <property type="entry name" value="Tetracycline Repressor, domain 2"/>
    <property type="match status" value="1"/>
</dbReference>
<evidence type="ECO:0000256" key="4">
    <source>
        <dbReference type="PROSITE-ProRule" id="PRU00335"/>
    </source>
</evidence>
<dbReference type="EMBL" id="ATHO01000007">
    <property type="protein sequence ID" value="EQB14764.1"/>
    <property type="molecule type" value="Genomic_DNA"/>
</dbReference>
<dbReference type="InterPro" id="IPR009057">
    <property type="entry name" value="Homeodomain-like_sf"/>
</dbReference>
<feature type="region of interest" description="Disordered" evidence="5">
    <location>
        <begin position="1"/>
        <end position="20"/>
    </location>
</feature>
<keyword evidence="2 4" id="KW-0238">DNA-binding</keyword>
<dbReference type="InterPro" id="IPR001647">
    <property type="entry name" value="HTH_TetR"/>
</dbReference>
<dbReference type="SUPFAM" id="SSF48498">
    <property type="entry name" value="Tetracyclin repressor-like, C-terminal domain"/>
    <property type="match status" value="1"/>
</dbReference>
<accession>T0IYM4</accession>
<name>T0IYM4_9SPHN</name>
<dbReference type="PATRIC" id="fig|1329909.3.peg.180"/>
<dbReference type="PANTHER" id="PTHR30055">
    <property type="entry name" value="HTH-TYPE TRANSCRIPTIONAL REGULATOR RUTR"/>
    <property type="match status" value="1"/>
</dbReference>
<evidence type="ECO:0000313" key="8">
    <source>
        <dbReference type="Proteomes" id="UP000015525"/>
    </source>
</evidence>
<dbReference type="InterPro" id="IPR036271">
    <property type="entry name" value="Tet_transcr_reg_TetR-rel_C_sf"/>
</dbReference>
<dbReference type="SUPFAM" id="SSF46689">
    <property type="entry name" value="Homeodomain-like"/>
    <property type="match status" value="1"/>
</dbReference>
<dbReference type="GO" id="GO:0003700">
    <property type="term" value="F:DNA-binding transcription factor activity"/>
    <property type="evidence" value="ECO:0007669"/>
    <property type="project" value="TreeGrafter"/>
</dbReference>
<feature type="DNA-binding region" description="H-T-H motif" evidence="4">
    <location>
        <begin position="42"/>
        <end position="61"/>
    </location>
</feature>
<evidence type="ECO:0000256" key="5">
    <source>
        <dbReference type="SAM" id="MobiDB-lite"/>
    </source>
</evidence>
<evidence type="ECO:0000256" key="1">
    <source>
        <dbReference type="ARBA" id="ARBA00023015"/>
    </source>
</evidence>
<protein>
    <recommendedName>
        <fullName evidence="6">HTH tetR-type domain-containing protein</fullName>
    </recommendedName>
</protein>
<sequence>MSDPSPPARRPGRPRREEAGDIERRLTEAAVHMLVQHGAGVTMNALIAASGLSRKTVYARYPNMSALLLSVLRKLLHFEHAPFAVPEGPDWRLRLRDSIRDLLEEVSQPHAQALRRILMMDSSLFEEVKPQIEQVVVKRYVDPFSGFFTSLIEDGLIPPQDTVFAAETLMNIVLMEAQRRFYEGDDSKDPMIFVGNAARLFCGGLAAELDMLER</sequence>
<reference evidence="7 8" key="1">
    <citation type="journal article" date="2013" name="Genome Announc.">
        <title>Draft Genome Sequence of Sphingobium quisquiliarum Strain P25T, a Novel Hexachlorocyclohexane (HCH)-Degrading Bacterium Isolated from an HCH Dumpsite.</title>
        <authorList>
            <person name="Kumar Singh A."/>
            <person name="Sangwan N."/>
            <person name="Sharma A."/>
            <person name="Gupta V."/>
            <person name="Khurana J.P."/>
            <person name="Lal R."/>
        </authorList>
    </citation>
    <scope>NUCLEOTIDE SEQUENCE [LARGE SCALE GENOMIC DNA]</scope>
    <source>
        <strain evidence="7 8">P25</strain>
    </source>
</reference>
<organism evidence="7 8">
    <name type="scientific">Sphingobium quisquiliarum P25</name>
    <dbReference type="NCBI Taxonomy" id="1329909"/>
    <lineage>
        <taxon>Bacteria</taxon>
        <taxon>Pseudomonadati</taxon>
        <taxon>Pseudomonadota</taxon>
        <taxon>Alphaproteobacteria</taxon>
        <taxon>Sphingomonadales</taxon>
        <taxon>Sphingomonadaceae</taxon>
        <taxon>Sphingobium</taxon>
    </lineage>
</organism>
<dbReference type="InterPro" id="IPR039536">
    <property type="entry name" value="TetR_C_Proteobacteria"/>
</dbReference>
<evidence type="ECO:0000259" key="6">
    <source>
        <dbReference type="PROSITE" id="PS50977"/>
    </source>
</evidence>
<keyword evidence="1" id="KW-0805">Transcription regulation</keyword>
<dbReference type="GO" id="GO:0000976">
    <property type="term" value="F:transcription cis-regulatory region binding"/>
    <property type="evidence" value="ECO:0007669"/>
    <property type="project" value="TreeGrafter"/>
</dbReference>
<dbReference type="PROSITE" id="PS50977">
    <property type="entry name" value="HTH_TETR_2"/>
    <property type="match status" value="1"/>
</dbReference>
<comment type="caution">
    <text evidence="7">The sequence shown here is derived from an EMBL/GenBank/DDBJ whole genome shotgun (WGS) entry which is preliminary data.</text>
</comment>
<gene>
    <name evidence="7" type="ORF">L288_01015</name>
</gene>
<dbReference type="Pfam" id="PF00440">
    <property type="entry name" value="TetR_N"/>
    <property type="match status" value="1"/>
</dbReference>
<evidence type="ECO:0000256" key="2">
    <source>
        <dbReference type="ARBA" id="ARBA00023125"/>
    </source>
</evidence>
<evidence type="ECO:0000313" key="7">
    <source>
        <dbReference type="EMBL" id="EQB14764.1"/>
    </source>
</evidence>
<feature type="domain" description="HTH tetR-type" evidence="6">
    <location>
        <begin position="20"/>
        <end position="79"/>
    </location>
</feature>
<dbReference type="Pfam" id="PF14246">
    <property type="entry name" value="TetR_C_7"/>
    <property type="match status" value="1"/>
</dbReference>
<dbReference type="AlphaFoldDB" id="T0IYM4"/>
<keyword evidence="3" id="KW-0804">Transcription</keyword>